<evidence type="ECO:0000313" key="3">
    <source>
        <dbReference type="Proteomes" id="UP000323671"/>
    </source>
</evidence>
<proteinExistence type="predicted"/>
<dbReference type="KEGG" id="otr:OTERR_16860"/>
<sequence>MPSRNRLSSRPMRPPRKALCCGAGALALGAASLAQGALNDIFPTDYVPLGAGTTVLTAYLYDRQSKGPYVAGEKTQPWTSNASIGVLRGSYFGDVLGVRTAGTATMTYADQRLEGSGIPKSINKETGGWYDARFGLTAWPINDPVQRHYLAINATVMLPTGDYQRQRLQNIGENRHREALSLAWIRGLGNNWTVEAIGELTWFGDNTAYFPGARKREQARSEALTTYLRYRWSNGLQAFSGYQWNSGGETRINGVAQNDPARSQRAYLGLIYPVGQGHVLNLRLAKDIQVENGFAIEREVALRWLSYF</sequence>
<dbReference type="Pfam" id="PF13557">
    <property type="entry name" value="Phenol_MetA_deg"/>
    <property type="match status" value="1"/>
</dbReference>
<evidence type="ECO:0008006" key="4">
    <source>
        <dbReference type="Google" id="ProtNLM"/>
    </source>
</evidence>
<evidence type="ECO:0000256" key="1">
    <source>
        <dbReference type="SAM" id="SignalP"/>
    </source>
</evidence>
<dbReference type="RefSeq" id="WP_149425486.1">
    <property type="nucleotide sequence ID" value="NZ_CP022579.1"/>
</dbReference>
<dbReference type="EMBL" id="CP022579">
    <property type="protein sequence ID" value="QEL65162.1"/>
    <property type="molecule type" value="Genomic_DNA"/>
</dbReference>
<reference evidence="2 3" key="1">
    <citation type="submission" date="2017-07" db="EMBL/GenBank/DDBJ databases">
        <title>Complete genome sequence of Oryzomicrobium terrae TPP412.</title>
        <authorList>
            <person name="Chiu L.-W."/>
            <person name="Lo K.-J."/>
            <person name="Tsai Y.-M."/>
            <person name="Lin S.-S."/>
            <person name="Kuo C.-H."/>
            <person name="Liu C.-T."/>
        </authorList>
    </citation>
    <scope>NUCLEOTIDE SEQUENCE [LARGE SCALE GENOMIC DNA]</scope>
    <source>
        <strain evidence="2 3">TPP412</strain>
    </source>
</reference>
<dbReference type="AlphaFoldDB" id="A0A5C1E873"/>
<protein>
    <recommendedName>
        <fullName evidence="4">Transporter</fullName>
    </recommendedName>
</protein>
<dbReference type="InterPro" id="IPR025737">
    <property type="entry name" value="FApF"/>
</dbReference>
<organism evidence="2 3">
    <name type="scientific">Oryzomicrobium terrae</name>
    <dbReference type="NCBI Taxonomy" id="1735038"/>
    <lineage>
        <taxon>Bacteria</taxon>
        <taxon>Pseudomonadati</taxon>
        <taxon>Pseudomonadota</taxon>
        <taxon>Betaproteobacteria</taxon>
        <taxon>Rhodocyclales</taxon>
        <taxon>Rhodocyclaceae</taxon>
        <taxon>Oryzomicrobium</taxon>
    </lineage>
</organism>
<accession>A0A5C1E873</accession>
<name>A0A5C1E873_9RHOO</name>
<keyword evidence="1" id="KW-0732">Signal</keyword>
<feature type="signal peptide" evidence="1">
    <location>
        <begin position="1"/>
        <end position="36"/>
    </location>
</feature>
<evidence type="ECO:0000313" key="2">
    <source>
        <dbReference type="EMBL" id="QEL65162.1"/>
    </source>
</evidence>
<keyword evidence="3" id="KW-1185">Reference proteome</keyword>
<feature type="chain" id="PRO_5023053275" description="Transporter" evidence="1">
    <location>
        <begin position="37"/>
        <end position="308"/>
    </location>
</feature>
<gene>
    <name evidence="2" type="ORF">OTERR_16860</name>
</gene>
<dbReference type="Proteomes" id="UP000323671">
    <property type="component" value="Chromosome"/>
</dbReference>